<name>A0A2S8BKN3_9MYCO</name>
<dbReference type="InterPro" id="IPR013595">
    <property type="entry name" value="Pept_S33_TAP-like_C"/>
</dbReference>
<accession>A0A2S8BKN3</accession>
<evidence type="ECO:0000313" key="3">
    <source>
        <dbReference type="Proteomes" id="UP000238296"/>
    </source>
</evidence>
<dbReference type="Pfam" id="PF08386">
    <property type="entry name" value="Abhydrolase_4"/>
    <property type="match status" value="1"/>
</dbReference>
<protein>
    <recommendedName>
        <fullName evidence="1">Peptidase S33 tripeptidyl aminopeptidase-like C-terminal domain-containing protein</fullName>
    </recommendedName>
</protein>
<dbReference type="EMBL" id="PPEA01000361">
    <property type="protein sequence ID" value="PQM47261.1"/>
    <property type="molecule type" value="Genomic_DNA"/>
</dbReference>
<gene>
    <name evidence="2" type="ORF">C1Y40_02553</name>
</gene>
<evidence type="ECO:0000259" key="1">
    <source>
        <dbReference type="Pfam" id="PF08386"/>
    </source>
</evidence>
<evidence type="ECO:0000313" key="2">
    <source>
        <dbReference type="EMBL" id="PQM47261.1"/>
    </source>
</evidence>
<comment type="caution">
    <text evidence="2">The sequence shown here is derived from an EMBL/GenBank/DDBJ whole genome shotgun (WGS) entry which is preliminary data.</text>
</comment>
<dbReference type="Proteomes" id="UP000238296">
    <property type="component" value="Unassembled WGS sequence"/>
</dbReference>
<reference evidence="2 3" key="1">
    <citation type="journal article" date="2017" name="Int. J. Syst. Evol. Microbiol.">
        <title>Mycobacterium talmoniae sp. nov., a slowly growing mycobacterium isolated from human respiratory samples.</title>
        <authorList>
            <person name="Davidson R.M."/>
            <person name="DeGroote M.A."/>
            <person name="Marola J.L."/>
            <person name="Buss S."/>
            <person name="Jones V."/>
            <person name="McNeil M.R."/>
            <person name="Freifeld A.G."/>
            <person name="Elaine Epperson L."/>
            <person name="Hasan N.A."/>
            <person name="Jackson M."/>
            <person name="Iwen P.C."/>
            <person name="Salfinger M."/>
            <person name="Strong M."/>
        </authorList>
    </citation>
    <scope>NUCLEOTIDE SEQUENCE [LARGE SCALE GENOMIC DNA]</scope>
    <source>
        <strain evidence="2 3">ATCC BAA-2683</strain>
    </source>
</reference>
<feature type="domain" description="Peptidase S33 tripeptidyl aminopeptidase-like C-terminal" evidence="1">
    <location>
        <begin position="117"/>
        <end position="219"/>
    </location>
</feature>
<organism evidence="2 3">
    <name type="scientific">Mycobacterium talmoniae</name>
    <dbReference type="NCBI Taxonomy" id="1858794"/>
    <lineage>
        <taxon>Bacteria</taxon>
        <taxon>Bacillati</taxon>
        <taxon>Actinomycetota</taxon>
        <taxon>Actinomycetes</taxon>
        <taxon>Mycobacteriales</taxon>
        <taxon>Mycobacteriaceae</taxon>
        <taxon>Mycobacterium</taxon>
    </lineage>
</organism>
<proteinExistence type="predicted"/>
<sequence length="221" mass="22409">MAVNCALGPDPKGAVDALLSSARSGNGPGGVSVAALTDAIVTALGFPSGDGVGTTQALANALASARSGDTNLLTSLINQAQASRNTDGQFINTCSDALNRPTPDRVRELVVAWGKLYPQFGTVGALNLVKCLNWPSSSAPQPPKNLKISALLLGVQHDPIIGEEGVAATAATIINAGSASKRVMWQGIGHGASIYSSCAVPPVIGYLDSGKLPDTDTYCPA</sequence>
<dbReference type="AlphaFoldDB" id="A0A2S8BKN3"/>